<name>A0ACC0G962_9ERIC</name>
<reference evidence="1 2" key="1">
    <citation type="journal article" date="2022" name="Plant J.">
        <title>Chromosome-level genome of Camellia lanceoleosa provides a valuable resource for understanding genome evolution and self-incompatibility.</title>
        <authorList>
            <person name="Gong W."/>
            <person name="Xiao S."/>
            <person name="Wang L."/>
            <person name="Liao Z."/>
            <person name="Chang Y."/>
            <person name="Mo W."/>
            <person name="Hu G."/>
            <person name="Li W."/>
            <person name="Zhao G."/>
            <person name="Zhu H."/>
            <person name="Hu X."/>
            <person name="Ji K."/>
            <person name="Xiang X."/>
            <person name="Song Q."/>
            <person name="Yuan D."/>
            <person name="Jin S."/>
            <person name="Zhang L."/>
        </authorList>
    </citation>
    <scope>NUCLEOTIDE SEQUENCE [LARGE SCALE GENOMIC DNA]</scope>
    <source>
        <strain evidence="1">SQ_2022a</strain>
    </source>
</reference>
<protein>
    <submittedName>
        <fullName evidence="1">Uncharacterized protein</fullName>
    </submittedName>
</protein>
<dbReference type="EMBL" id="CM045767">
    <property type="protein sequence ID" value="KAI7996922.1"/>
    <property type="molecule type" value="Genomic_DNA"/>
</dbReference>
<gene>
    <name evidence="1" type="ORF">LOK49_LG10G00880</name>
</gene>
<keyword evidence="2" id="KW-1185">Reference proteome</keyword>
<evidence type="ECO:0000313" key="1">
    <source>
        <dbReference type="EMBL" id="KAI7996922.1"/>
    </source>
</evidence>
<sequence length="106" mass="12780">MMGPEWIEERNEMLIKKEVDLPYLLLFKLPMKERKVFGSRGQILKDELVGRHQENRNRNGKHLGLKLVHSFNSRVNVFYDLFLHNLRIITIFHPFLLDRDLLLEMH</sequence>
<proteinExistence type="predicted"/>
<accession>A0ACC0G962</accession>
<evidence type="ECO:0000313" key="2">
    <source>
        <dbReference type="Proteomes" id="UP001060215"/>
    </source>
</evidence>
<organism evidence="1 2">
    <name type="scientific">Camellia lanceoleosa</name>
    <dbReference type="NCBI Taxonomy" id="1840588"/>
    <lineage>
        <taxon>Eukaryota</taxon>
        <taxon>Viridiplantae</taxon>
        <taxon>Streptophyta</taxon>
        <taxon>Embryophyta</taxon>
        <taxon>Tracheophyta</taxon>
        <taxon>Spermatophyta</taxon>
        <taxon>Magnoliopsida</taxon>
        <taxon>eudicotyledons</taxon>
        <taxon>Gunneridae</taxon>
        <taxon>Pentapetalae</taxon>
        <taxon>asterids</taxon>
        <taxon>Ericales</taxon>
        <taxon>Theaceae</taxon>
        <taxon>Camellia</taxon>
    </lineage>
</organism>
<dbReference type="Proteomes" id="UP001060215">
    <property type="component" value="Chromosome 10"/>
</dbReference>
<comment type="caution">
    <text evidence="1">The sequence shown here is derived from an EMBL/GenBank/DDBJ whole genome shotgun (WGS) entry which is preliminary data.</text>
</comment>